<evidence type="ECO:0000256" key="2">
    <source>
        <dbReference type="ARBA" id="ARBA00023235"/>
    </source>
</evidence>
<dbReference type="InterPro" id="IPR001920">
    <property type="entry name" value="Asp/Glu_race"/>
</dbReference>
<gene>
    <name evidence="3" type="ORF">POLS_LOCUS1166</name>
</gene>
<proteinExistence type="inferred from homology"/>
<name>A0A9W4HBV5_PENOL</name>
<keyword evidence="4" id="KW-1185">Reference proteome</keyword>
<dbReference type="NCBIfam" id="TIGR00035">
    <property type="entry name" value="asp_race"/>
    <property type="match status" value="1"/>
</dbReference>
<evidence type="ECO:0000313" key="4">
    <source>
        <dbReference type="Proteomes" id="UP001153618"/>
    </source>
</evidence>
<dbReference type="Gene3D" id="3.40.50.1860">
    <property type="match status" value="2"/>
</dbReference>
<dbReference type="SUPFAM" id="SSF53681">
    <property type="entry name" value="Aspartate/glutamate racemase"/>
    <property type="match status" value="2"/>
</dbReference>
<dbReference type="GO" id="GO:0047661">
    <property type="term" value="F:amino-acid racemase activity"/>
    <property type="evidence" value="ECO:0007669"/>
    <property type="project" value="InterPro"/>
</dbReference>
<dbReference type="PANTHER" id="PTHR21198:SF7">
    <property type="entry name" value="ASPARTATE-GLUTAMATE RACEMASE FAMILY"/>
    <property type="match status" value="1"/>
</dbReference>
<dbReference type="EMBL" id="CAJVOS010000009">
    <property type="protein sequence ID" value="CAG7976113.1"/>
    <property type="molecule type" value="Genomic_DNA"/>
</dbReference>
<dbReference type="Proteomes" id="UP001153618">
    <property type="component" value="Unassembled WGS sequence"/>
</dbReference>
<evidence type="ECO:0000256" key="1">
    <source>
        <dbReference type="ARBA" id="ARBA00007847"/>
    </source>
</evidence>
<comment type="caution">
    <text evidence="3">The sequence shown here is derived from an EMBL/GenBank/DDBJ whole genome shotgun (WGS) entry which is preliminary data.</text>
</comment>
<dbReference type="InterPro" id="IPR004380">
    <property type="entry name" value="Asp_race"/>
</dbReference>
<evidence type="ECO:0008006" key="5">
    <source>
        <dbReference type="Google" id="ProtNLM"/>
    </source>
</evidence>
<protein>
    <recommendedName>
        <fullName evidence="5">Aspartate racemase</fullName>
    </recommendedName>
</protein>
<dbReference type="OrthoDB" id="187836at2759"/>
<organism evidence="3 4">
    <name type="scientific">Penicillium olsonii</name>
    <dbReference type="NCBI Taxonomy" id="99116"/>
    <lineage>
        <taxon>Eukaryota</taxon>
        <taxon>Fungi</taxon>
        <taxon>Dikarya</taxon>
        <taxon>Ascomycota</taxon>
        <taxon>Pezizomycotina</taxon>
        <taxon>Eurotiomycetes</taxon>
        <taxon>Eurotiomycetidae</taxon>
        <taxon>Eurotiales</taxon>
        <taxon>Aspergillaceae</taxon>
        <taxon>Penicillium</taxon>
    </lineage>
</organism>
<dbReference type="PANTHER" id="PTHR21198">
    <property type="entry name" value="GLUTAMATE RACEMASE"/>
    <property type="match status" value="1"/>
</dbReference>
<evidence type="ECO:0000313" key="3">
    <source>
        <dbReference type="EMBL" id="CAG7976113.1"/>
    </source>
</evidence>
<dbReference type="InterPro" id="IPR033134">
    <property type="entry name" value="Asp/Glu_racemase_AS_2"/>
</dbReference>
<sequence>MKTIGVVGGIAWPSSLVYYKAINEYFRERTGSNGLHTPNLIITQTDFALIEQAQTDGNWDEVGRILAAEAHKLKAAGADFFLLACNTVHTADAYIMKNVDLPMLHIVDAAAKKAEQRGCKTVGLIGSRYTMTGTYFVGRLQDKYGLNVLVAEGEHENNVHNALYQELAKNVFLPETRAKFKAAIADLVSRGAEAVILGCTEFGMLVKEEDSVVPIIDTSYAHAEAAVDLALSAD</sequence>
<keyword evidence="2" id="KW-0413">Isomerase</keyword>
<comment type="similarity">
    <text evidence="1">Belongs to the aspartate/glutamate racemases family.</text>
</comment>
<dbReference type="AlphaFoldDB" id="A0A9W4HBV5"/>
<reference evidence="3" key="1">
    <citation type="submission" date="2021-07" db="EMBL/GenBank/DDBJ databases">
        <authorList>
            <person name="Branca A.L. A."/>
        </authorList>
    </citation>
    <scope>NUCLEOTIDE SEQUENCE</scope>
</reference>
<dbReference type="PROSITE" id="PS00924">
    <property type="entry name" value="ASP_GLU_RACEMASE_2"/>
    <property type="match status" value="1"/>
</dbReference>
<dbReference type="InterPro" id="IPR015942">
    <property type="entry name" value="Asp/Glu/hydantoin_racemase"/>
</dbReference>
<accession>A0A9W4HBV5</accession>
<dbReference type="Pfam" id="PF01177">
    <property type="entry name" value="Asp_Glu_race"/>
    <property type="match status" value="1"/>
</dbReference>